<reference evidence="4" key="1">
    <citation type="journal article" date="2018" name="Front. Microbiol.">
        <title>Establishment of a Molecular Serotyping Scheme and a Multiplexed Luminex-Based Array for Enterobacter aerogenes.</title>
        <authorList>
            <person name="Guo X."/>
            <person name="Wang M."/>
            <person name="Wang L."/>
            <person name="Wang Y."/>
            <person name="Chen T."/>
            <person name="Wu P."/>
            <person name="Chen M."/>
            <person name="Liu B."/>
            <person name="Feng L."/>
        </authorList>
    </citation>
    <scope>NUCLEOTIDE SEQUENCE</scope>
    <source>
        <strain evidence="4">G5310</strain>
    </source>
</reference>
<protein>
    <submittedName>
        <fullName evidence="4">D-inositol 3-phosphate glycosyltransferase</fullName>
    </submittedName>
</protein>
<evidence type="ECO:0000313" key="4">
    <source>
        <dbReference type="EMBL" id="AXR70460.1"/>
    </source>
</evidence>
<dbReference type="CDD" id="cd03809">
    <property type="entry name" value="GT4_MtfB-like"/>
    <property type="match status" value="1"/>
</dbReference>
<dbReference type="Pfam" id="PF00534">
    <property type="entry name" value="Glycos_transf_1"/>
    <property type="match status" value="1"/>
</dbReference>
<dbReference type="PANTHER" id="PTHR46401:SF2">
    <property type="entry name" value="GLYCOSYLTRANSFERASE WBBK-RELATED"/>
    <property type="match status" value="1"/>
</dbReference>
<accession>A0A346NT67</accession>
<dbReference type="InterPro" id="IPR028098">
    <property type="entry name" value="Glyco_trans_4-like_N"/>
</dbReference>
<evidence type="ECO:0000259" key="3">
    <source>
        <dbReference type="Pfam" id="PF13439"/>
    </source>
</evidence>
<dbReference type="SUPFAM" id="SSF53756">
    <property type="entry name" value="UDP-Glycosyltransferase/glycogen phosphorylase"/>
    <property type="match status" value="1"/>
</dbReference>
<feature type="domain" description="Glycosyltransferase subfamily 4-like N-terminal" evidence="3">
    <location>
        <begin position="24"/>
        <end position="176"/>
    </location>
</feature>
<dbReference type="GO" id="GO:0016757">
    <property type="term" value="F:glycosyltransferase activity"/>
    <property type="evidence" value="ECO:0007669"/>
    <property type="project" value="InterPro"/>
</dbReference>
<name>A0A346NT67_KLEAE</name>
<keyword evidence="1 4" id="KW-0808">Transferase</keyword>
<feature type="domain" description="Glycosyl transferase family 1" evidence="2">
    <location>
        <begin position="184"/>
        <end position="336"/>
    </location>
</feature>
<evidence type="ECO:0000256" key="1">
    <source>
        <dbReference type="ARBA" id="ARBA00022679"/>
    </source>
</evidence>
<evidence type="ECO:0000259" key="2">
    <source>
        <dbReference type="Pfam" id="PF00534"/>
    </source>
</evidence>
<dbReference type="GO" id="GO:0009103">
    <property type="term" value="P:lipopolysaccharide biosynthetic process"/>
    <property type="evidence" value="ECO:0007669"/>
    <property type="project" value="TreeGrafter"/>
</dbReference>
<dbReference type="Gene3D" id="3.40.50.2000">
    <property type="entry name" value="Glycogen Phosphorylase B"/>
    <property type="match status" value="2"/>
</dbReference>
<sequence>MNRIEDVMAEKIFINGRFLTQHMTGVQRFAVEIAKQLVAKQDNIFIVVPDLQKIVDLTMHKKFNIVEAKGGDGHFWEQITLPLFLKKNGSPLLINLTNTAPAFYKNQVVTHHDVTYVRYPDSYPLRFRLLYKTLTPLFFNSAKKIITVSEFSKNEIAEVYKINKSKIEVVYNAVKEDFIIDTSSSKITQKNKYILAVSSQNYHKNFHGLIEAFEHAALDYNLKIIGHKAKAFASVDLTKENQRIEYLGRVSDEELIDLYRNASAFIFPSLYEGFGIPPLEAQACGCPVISSKSASMKEVLRDSAIFFDPENCADICNAMTTVLNDTDLQKDLIERGFNNVKRFSWENSASILLKIVEDNR</sequence>
<dbReference type="PANTHER" id="PTHR46401">
    <property type="entry name" value="GLYCOSYLTRANSFERASE WBBK-RELATED"/>
    <property type="match status" value="1"/>
</dbReference>
<dbReference type="AlphaFoldDB" id="A0A346NT67"/>
<organism evidence="4">
    <name type="scientific">Klebsiella aerogenes</name>
    <name type="common">Enterobacter aerogenes</name>
    <dbReference type="NCBI Taxonomy" id="548"/>
    <lineage>
        <taxon>Bacteria</taxon>
        <taxon>Pseudomonadati</taxon>
        <taxon>Pseudomonadota</taxon>
        <taxon>Gammaproteobacteria</taxon>
        <taxon>Enterobacterales</taxon>
        <taxon>Enterobacteriaceae</taxon>
        <taxon>Klebsiella/Raoultella group</taxon>
        <taxon>Klebsiella</taxon>
    </lineage>
</organism>
<dbReference type="InterPro" id="IPR001296">
    <property type="entry name" value="Glyco_trans_1"/>
</dbReference>
<dbReference type="EMBL" id="MF687357">
    <property type="protein sequence ID" value="AXR70460.1"/>
    <property type="molecule type" value="Genomic_DNA"/>
</dbReference>
<proteinExistence type="predicted"/>
<dbReference type="Pfam" id="PF13439">
    <property type="entry name" value="Glyco_transf_4"/>
    <property type="match status" value="1"/>
</dbReference>